<accession>A0A165E8T5</accession>
<gene>
    <name evidence="1" type="ORF">EXIGLDRAFT_226697</name>
</gene>
<name>A0A165E8T5_EXIGL</name>
<dbReference type="Proteomes" id="UP000077266">
    <property type="component" value="Unassembled WGS sequence"/>
</dbReference>
<sequence>MPGFSDLPIELVQRIVQDVAHENVLASAKWVASLARVCRAFYDSVDAILISTVRMTDTNCSLVAAHKQRCARASRIIISLKRTDHEPALRHLRELFGSAGFSPKVVTIGIDKGRTARFAFSQAARIQSITHIYLQIYYDVLSEAYPTLYIPGSATHVILEPVLLSSAMCQAAVVHITEYLRLRDARLERLLIRTPGVSAIWKAPFVTSLTQAAIDRHDTRLWLDSTPLYPNMAAYALSPPVAADEEMGTEFWNTGRQLFIPDV</sequence>
<protein>
    <recommendedName>
        <fullName evidence="3">F-box domain-containing protein</fullName>
    </recommendedName>
</protein>
<dbReference type="OrthoDB" id="2564148at2759"/>
<evidence type="ECO:0000313" key="2">
    <source>
        <dbReference type="Proteomes" id="UP000077266"/>
    </source>
</evidence>
<proteinExistence type="predicted"/>
<evidence type="ECO:0008006" key="3">
    <source>
        <dbReference type="Google" id="ProtNLM"/>
    </source>
</evidence>
<evidence type="ECO:0000313" key="1">
    <source>
        <dbReference type="EMBL" id="KZV86340.1"/>
    </source>
</evidence>
<dbReference type="AlphaFoldDB" id="A0A165E8T5"/>
<organism evidence="1 2">
    <name type="scientific">Exidia glandulosa HHB12029</name>
    <dbReference type="NCBI Taxonomy" id="1314781"/>
    <lineage>
        <taxon>Eukaryota</taxon>
        <taxon>Fungi</taxon>
        <taxon>Dikarya</taxon>
        <taxon>Basidiomycota</taxon>
        <taxon>Agaricomycotina</taxon>
        <taxon>Agaricomycetes</taxon>
        <taxon>Auriculariales</taxon>
        <taxon>Exidiaceae</taxon>
        <taxon>Exidia</taxon>
    </lineage>
</organism>
<reference evidence="1 2" key="1">
    <citation type="journal article" date="2016" name="Mol. Biol. Evol.">
        <title>Comparative Genomics of Early-Diverging Mushroom-Forming Fungi Provides Insights into the Origins of Lignocellulose Decay Capabilities.</title>
        <authorList>
            <person name="Nagy L.G."/>
            <person name="Riley R."/>
            <person name="Tritt A."/>
            <person name="Adam C."/>
            <person name="Daum C."/>
            <person name="Floudas D."/>
            <person name="Sun H."/>
            <person name="Yadav J.S."/>
            <person name="Pangilinan J."/>
            <person name="Larsson K.H."/>
            <person name="Matsuura K."/>
            <person name="Barry K."/>
            <person name="Labutti K."/>
            <person name="Kuo R."/>
            <person name="Ohm R.A."/>
            <person name="Bhattacharya S.S."/>
            <person name="Shirouzu T."/>
            <person name="Yoshinaga Y."/>
            <person name="Martin F.M."/>
            <person name="Grigoriev I.V."/>
            <person name="Hibbett D.S."/>
        </authorList>
    </citation>
    <scope>NUCLEOTIDE SEQUENCE [LARGE SCALE GENOMIC DNA]</scope>
    <source>
        <strain evidence="1 2">HHB12029</strain>
    </source>
</reference>
<dbReference type="EMBL" id="KV426159">
    <property type="protein sequence ID" value="KZV86340.1"/>
    <property type="molecule type" value="Genomic_DNA"/>
</dbReference>
<keyword evidence="2" id="KW-1185">Reference proteome</keyword>
<dbReference type="InParanoid" id="A0A165E8T5"/>